<keyword evidence="2" id="KW-1133">Transmembrane helix</keyword>
<comment type="similarity">
    <text evidence="1">Belongs to the peptidase A24 family.</text>
</comment>
<organism evidence="4">
    <name type="scientific">freshwater metagenome</name>
    <dbReference type="NCBI Taxonomy" id="449393"/>
    <lineage>
        <taxon>unclassified sequences</taxon>
        <taxon>metagenomes</taxon>
        <taxon>ecological metagenomes</taxon>
    </lineage>
</organism>
<dbReference type="GO" id="GO:0005886">
    <property type="term" value="C:plasma membrane"/>
    <property type="evidence" value="ECO:0007669"/>
    <property type="project" value="TreeGrafter"/>
</dbReference>
<dbReference type="Gene3D" id="1.20.120.1220">
    <property type="match status" value="1"/>
</dbReference>
<feature type="transmembrane region" description="Helical" evidence="2">
    <location>
        <begin position="9"/>
        <end position="26"/>
    </location>
</feature>
<dbReference type="InterPro" id="IPR050882">
    <property type="entry name" value="Prepilin_peptidase/N-MTase"/>
</dbReference>
<feature type="transmembrane region" description="Helical" evidence="2">
    <location>
        <begin position="109"/>
        <end position="131"/>
    </location>
</feature>
<name>A0A6J6F279_9ZZZZ</name>
<dbReference type="InterPro" id="IPR000045">
    <property type="entry name" value="Prepilin_IV_endopep_pep"/>
</dbReference>
<dbReference type="Pfam" id="PF01478">
    <property type="entry name" value="Peptidase_A24"/>
    <property type="match status" value="1"/>
</dbReference>
<dbReference type="GO" id="GO:0006465">
    <property type="term" value="P:signal peptide processing"/>
    <property type="evidence" value="ECO:0007669"/>
    <property type="project" value="TreeGrafter"/>
</dbReference>
<feature type="transmembrane region" description="Helical" evidence="2">
    <location>
        <begin position="38"/>
        <end position="57"/>
    </location>
</feature>
<dbReference type="PANTHER" id="PTHR30487">
    <property type="entry name" value="TYPE 4 PREPILIN-LIKE PROTEINS LEADER PEPTIDE-PROCESSING ENZYME"/>
    <property type="match status" value="1"/>
</dbReference>
<keyword evidence="2" id="KW-0812">Transmembrane</keyword>
<feature type="domain" description="Prepilin type IV endopeptidase peptidase" evidence="3">
    <location>
        <begin position="15"/>
        <end position="126"/>
    </location>
</feature>
<evidence type="ECO:0000256" key="2">
    <source>
        <dbReference type="SAM" id="Phobius"/>
    </source>
</evidence>
<sequence length="168" mass="17450">MMVHFERPVVGAAHCVLVAGLVALTAVDLRTKRLPREITYTTIVIGAPLLTIAAFVVDEPRRIATALLGAVIATAVMGALYTISRGGLGDGDVRLSPLLGLYLGWSNPGLALVGLFYGFIIGSVVGVGMMIAGRAGRRTALPFGPFLAAGALIAVFQGQTFVDAVMAR</sequence>
<feature type="transmembrane region" description="Helical" evidence="2">
    <location>
        <begin position="143"/>
        <end position="162"/>
    </location>
</feature>
<evidence type="ECO:0000256" key="1">
    <source>
        <dbReference type="ARBA" id="ARBA00005801"/>
    </source>
</evidence>
<gene>
    <name evidence="4" type="ORF">UFOPK1722_00886</name>
</gene>
<feature type="transmembrane region" description="Helical" evidence="2">
    <location>
        <begin position="64"/>
        <end position="83"/>
    </location>
</feature>
<dbReference type="GO" id="GO:0004190">
    <property type="term" value="F:aspartic-type endopeptidase activity"/>
    <property type="evidence" value="ECO:0007669"/>
    <property type="project" value="InterPro"/>
</dbReference>
<dbReference type="EMBL" id="CAEZTS010000066">
    <property type="protein sequence ID" value="CAB4578958.1"/>
    <property type="molecule type" value="Genomic_DNA"/>
</dbReference>
<dbReference type="AlphaFoldDB" id="A0A6J6F279"/>
<evidence type="ECO:0000313" key="4">
    <source>
        <dbReference type="EMBL" id="CAB4578958.1"/>
    </source>
</evidence>
<keyword evidence="2" id="KW-0472">Membrane</keyword>
<dbReference type="PANTHER" id="PTHR30487:SF0">
    <property type="entry name" value="PREPILIN LEADER PEPTIDASE_N-METHYLTRANSFERASE-RELATED"/>
    <property type="match status" value="1"/>
</dbReference>
<accession>A0A6J6F279</accession>
<proteinExistence type="inferred from homology"/>
<protein>
    <submittedName>
        <fullName evidence="4">Unannotated protein</fullName>
    </submittedName>
</protein>
<evidence type="ECO:0000259" key="3">
    <source>
        <dbReference type="Pfam" id="PF01478"/>
    </source>
</evidence>
<reference evidence="4" key="1">
    <citation type="submission" date="2020-05" db="EMBL/GenBank/DDBJ databases">
        <authorList>
            <person name="Chiriac C."/>
            <person name="Salcher M."/>
            <person name="Ghai R."/>
            <person name="Kavagutti S V."/>
        </authorList>
    </citation>
    <scope>NUCLEOTIDE SEQUENCE</scope>
</reference>